<dbReference type="GO" id="GO:0004827">
    <property type="term" value="F:proline-tRNA ligase activity"/>
    <property type="evidence" value="ECO:0007669"/>
    <property type="project" value="UniProtKB-UniRule"/>
</dbReference>
<dbReference type="NCBIfam" id="TIGR00408">
    <property type="entry name" value="proS_fam_I"/>
    <property type="match status" value="1"/>
</dbReference>
<dbReference type="InterPro" id="IPR036621">
    <property type="entry name" value="Anticodon-bd_dom_sf"/>
</dbReference>
<comment type="subunit">
    <text evidence="8">Homodimer.</text>
</comment>
<dbReference type="InterPro" id="IPR006195">
    <property type="entry name" value="aa-tRNA-synth_II"/>
</dbReference>
<keyword evidence="4 8" id="KW-0067">ATP-binding</keyword>
<dbReference type="GO" id="GO:0005524">
    <property type="term" value="F:ATP binding"/>
    <property type="evidence" value="ECO:0007669"/>
    <property type="project" value="UniProtKB-UniRule"/>
</dbReference>
<proteinExistence type="inferred from homology"/>
<dbReference type="EMBL" id="CP002382">
    <property type="protein sequence ID" value="AEP09667.1"/>
    <property type="molecule type" value="Genomic_DNA"/>
</dbReference>
<dbReference type="STRING" id="856793.MICA_1345"/>
<keyword evidence="1 8" id="KW-0963">Cytoplasm</keyword>
<dbReference type="InterPro" id="IPR004499">
    <property type="entry name" value="Pro-tRNA-ligase_IIa_arc-type"/>
</dbReference>
<protein>
    <recommendedName>
        <fullName evidence="8">Proline--tRNA ligase</fullName>
        <ecNumber evidence="8">6.1.1.15</ecNumber>
    </recommendedName>
    <alternativeName>
        <fullName evidence="8">Prolyl-tRNA synthetase</fullName>
        <shortName evidence="8">ProRS</shortName>
    </alternativeName>
</protein>
<dbReference type="Gene3D" id="3.30.930.10">
    <property type="entry name" value="Bira Bifunctional Protein, Domain 2"/>
    <property type="match status" value="1"/>
</dbReference>
<evidence type="ECO:0000313" key="10">
    <source>
        <dbReference type="EMBL" id="AEP09667.1"/>
    </source>
</evidence>
<keyword evidence="2 8" id="KW-0436">Ligase</keyword>
<dbReference type="InterPro" id="IPR045864">
    <property type="entry name" value="aa-tRNA-synth_II/BPL/LPL"/>
</dbReference>
<dbReference type="Pfam" id="PF03129">
    <property type="entry name" value="HGTP_anticodon"/>
    <property type="match status" value="1"/>
</dbReference>
<dbReference type="InterPro" id="IPR002314">
    <property type="entry name" value="aa-tRNA-synt_IIb"/>
</dbReference>
<evidence type="ECO:0000259" key="9">
    <source>
        <dbReference type="PROSITE" id="PS50862"/>
    </source>
</evidence>
<dbReference type="GO" id="GO:0005737">
    <property type="term" value="C:cytoplasm"/>
    <property type="evidence" value="ECO:0007669"/>
    <property type="project" value="UniProtKB-SubCell"/>
</dbReference>
<dbReference type="OrthoDB" id="9809052at2"/>
<evidence type="ECO:0000256" key="2">
    <source>
        <dbReference type="ARBA" id="ARBA00022598"/>
    </source>
</evidence>
<evidence type="ECO:0000313" key="11">
    <source>
        <dbReference type="Proteomes" id="UP000009286"/>
    </source>
</evidence>
<dbReference type="InterPro" id="IPR004154">
    <property type="entry name" value="Anticodon-bd"/>
</dbReference>
<dbReference type="PANTHER" id="PTHR43382:SF2">
    <property type="entry name" value="BIFUNCTIONAL GLUTAMATE_PROLINE--TRNA LIGASE"/>
    <property type="match status" value="1"/>
</dbReference>
<keyword evidence="11" id="KW-1185">Reference proteome</keyword>
<comment type="catalytic activity">
    <reaction evidence="7 8">
        <text>tRNA(Pro) + L-proline + ATP = L-prolyl-tRNA(Pro) + AMP + diphosphate</text>
        <dbReference type="Rhea" id="RHEA:14305"/>
        <dbReference type="Rhea" id="RHEA-COMP:9700"/>
        <dbReference type="Rhea" id="RHEA-COMP:9702"/>
        <dbReference type="ChEBI" id="CHEBI:30616"/>
        <dbReference type="ChEBI" id="CHEBI:33019"/>
        <dbReference type="ChEBI" id="CHEBI:60039"/>
        <dbReference type="ChEBI" id="CHEBI:78442"/>
        <dbReference type="ChEBI" id="CHEBI:78532"/>
        <dbReference type="ChEBI" id="CHEBI:456215"/>
        <dbReference type="EC" id="6.1.1.15"/>
    </reaction>
</comment>
<dbReference type="SUPFAM" id="SSF52954">
    <property type="entry name" value="Class II aaRS ABD-related"/>
    <property type="match status" value="1"/>
</dbReference>
<keyword evidence="3 8" id="KW-0547">Nucleotide-binding</keyword>
<dbReference type="EC" id="6.1.1.15" evidence="8"/>
<dbReference type="GO" id="GO:0017101">
    <property type="term" value="C:aminoacyl-tRNA synthetase multienzyme complex"/>
    <property type="evidence" value="ECO:0007669"/>
    <property type="project" value="TreeGrafter"/>
</dbReference>
<dbReference type="HAMAP" id="MF_01571">
    <property type="entry name" value="Pro_tRNA_synth_type3"/>
    <property type="match status" value="1"/>
</dbReference>
<dbReference type="InterPro" id="IPR033721">
    <property type="entry name" value="ProRS_core_arch_euk"/>
</dbReference>
<comment type="function">
    <text evidence="8">Catalyzes the attachment of proline to tRNA(Pro) in a two-step reaction: proline is first activated by ATP to form Pro-AMP and then transferred to the acceptor end of tRNA(Pro).</text>
</comment>
<evidence type="ECO:0000256" key="8">
    <source>
        <dbReference type="HAMAP-Rule" id="MF_01571"/>
    </source>
</evidence>
<evidence type="ECO:0000256" key="7">
    <source>
        <dbReference type="ARBA" id="ARBA00047671"/>
    </source>
</evidence>
<keyword evidence="5 8" id="KW-0648">Protein biosynthesis</keyword>
<dbReference type="PANTHER" id="PTHR43382">
    <property type="entry name" value="PROLYL-TRNA SYNTHETASE"/>
    <property type="match status" value="1"/>
</dbReference>
<dbReference type="GO" id="GO:0006433">
    <property type="term" value="P:prolyl-tRNA aminoacylation"/>
    <property type="evidence" value="ECO:0007669"/>
    <property type="project" value="UniProtKB-UniRule"/>
</dbReference>
<reference evidence="10 11" key="1">
    <citation type="journal article" date="2011" name="BMC Genomics">
        <title>Genomic insights into an obligate epibiotic bacterial predator: Micavibrio aeruginosavorus ARL-13.</title>
        <authorList>
            <person name="Wang Z."/>
            <person name="Kadouri D."/>
            <person name="Wu M."/>
        </authorList>
    </citation>
    <scope>NUCLEOTIDE SEQUENCE [LARGE SCALE GENOMIC DNA]</scope>
    <source>
        <strain evidence="10 11">ARL-13</strain>
    </source>
</reference>
<comment type="domain">
    <text evidence="8">Consists of three domains: the N-terminal catalytic domain, the anticodon-binding domain and the C-terminal extension.</text>
</comment>
<sequence>MSGAQAKQSASGQKVKTAITPTRGEDFPQWYQAIIKAADMAENSPVRGSMIIKPYGFALWENIQRALDDMIKAEGVQNAYFPLLIPLSFISREAEHVDGFAKECAVVTHHRLEAGPDGKLIPAPSAELEEPFVIRPTSETIIGDAMSRWVQSYRDLPLLLNQWCNVMRWEMRTRLFLRTSEFLWQEGHNAFETAEDAHEDAMKMLRVYNELYENVLAMPGIMGEKTADERFPGAVRTFTIEAMMQDGKALQACTSHDLGQNFAKSCNIQFQGRDGQQHHAYTTSWGLSTRSIGGLIMTHGDDDGMIMPPKIAPHQVTIIPIVRDDAGAAMVIERCKEISDGLRRAGFRVHFDNSDARTPDKMWGSIKRGVPVRVEIGQREAEEGTLTFIRRDLGKDSKKTVKVEEFFGTLQSVLDTMQADMLARARKFTNDNITDVKTLGDIRSFYEGGGLGFVRAPSSIINEAGLAELKKDLSLTTRCLPFADEGKTVLIGKSY</sequence>
<evidence type="ECO:0000256" key="4">
    <source>
        <dbReference type="ARBA" id="ARBA00022840"/>
    </source>
</evidence>
<dbReference type="RefSeq" id="WP_014102890.1">
    <property type="nucleotide sequence ID" value="NC_016026.1"/>
</dbReference>
<dbReference type="AlphaFoldDB" id="G2KSR7"/>
<dbReference type="Proteomes" id="UP000009286">
    <property type="component" value="Chromosome"/>
</dbReference>
<dbReference type="KEGG" id="mai:MICA_1345"/>
<dbReference type="HOGENOM" id="CLU_001882_4_2_5"/>
<comment type="similarity">
    <text evidence="8">Belongs to the class-II aminoacyl-tRNA synthetase family. ProS type 3 subfamily.</text>
</comment>
<comment type="subcellular location">
    <subcellularLocation>
        <location evidence="8">Cytoplasm</location>
    </subcellularLocation>
</comment>
<keyword evidence="6 8" id="KW-0030">Aminoacyl-tRNA synthetase</keyword>
<evidence type="ECO:0000256" key="5">
    <source>
        <dbReference type="ARBA" id="ARBA00022917"/>
    </source>
</evidence>
<dbReference type="Gene3D" id="3.40.50.800">
    <property type="entry name" value="Anticodon-binding domain"/>
    <property type="match status" value="1"/>
</dbReference>
<gene>
    <name evidence="8 10" type="primary">proS</name>
    <name evidence="10" type="ordered locus">MICA_1345</name>
</gene>
<feature type="domain" description="Aminoacyl-transfer RNA synthetases class-II family profile" evidence="9">
    <location>
        <begin position="47"/>
        <end position="308"/>
    </location>
</feature>
<dbReference type="FunFam" id="3.30.930.10:FF:000037">
    <property type="entry name" value="Proline--tRNA ligase"/>
    <property type="match status" value="1"/>
</dbReference>
<dbReference type="CDD" id="cd00778">
    <property type="entry name" value="ProRS_core_arch_euk"/>
    <property type="match status" value="1"/>
</dbReference>
<dbReference type="Pfam" id="PF00587">
    <property type="entry name" value="tRNA-synt_2b"/>
    <property type="match status" value="1"/>
</dbReference>
<accession>G2KSR7</accession>
<dbReference type="eggNOG" id="COG0441">
    <property type="taxonomic scope" value="Bacteria"/>
</dbReference>
<evidence type="ECO:0000256" key="6">
    <source>
        <dbReference type="ARBA" id="ARBA00023146"/>
    </source>
</evidence>
<evidence type="ECO:0000256" key="3">
    <source>
        <dbReference type="ARBA" id="ARBA00022741"/>
    </source>
</evidence>
<evidence type="ECO:0000256" key="1">
    <source>
        <dbReference type="ARBA" id="ARBA00022490"/>
    </source>
</evidence>
<dbReference type="PROSITE" id="PS50862">
    <property type="entry name" value="AA_TRNA_LIGASE_II"/>
    <property type="match status" value="1"/>
</dbReference>
<dbReference type="SUPFAM" id="SSF55681">
    <property type="entry name" value="Class II aaRS and biotin synthetases"/>
    <property type="match status" value="1"/>
</dbReference>
<organism evidence="10 11">
    <name type="scientific">Micavibrio aeruginosavorus (strain ARL-13)</name>
    <dbReference type="NCBI Taxonomy" id="856793"/>
    <lineage>
        <taxon>Bacteria</taxon>
        <taxon>Pseudomonadati</taxon>
        <taxon>Bdellovibrionota</taxon>
        <taxon>Bdellovibrionia</taxon>
        <taxon>Bdellovibrionales</taxon>
        <taxon>Pseudobdellovibrionaceae</taxon>
        <taxon>Micavibrio</taxon>
    </lineage>
</organism>
<name>G2KSR7_MICAA</name>